<protein>
    <recommendedName>
        <fullName evidence="1">N-acetyltransferase domain-containing protein</fullName>
    </recommendedName>
</protein>
<dbReference type="RefSeq" id="WP_156342409.1">
    <property type="nucleotide sequence ID" value="NZ_CACRSY010000012.1"/>
</dbReference>
<sequence>MEIRQALLEEIPEIMKIYEAARCFMAEHGNPTQWINGYPSEELVTEDCKKGELYVCVSDEEIAGVFMFTKKPDITYREIFQGKWLNEKPYGTMHRMASSGIQKGVSSFCLDWCFKQCGNVRGDTHNDNYVMQKVFEKNGFKRCGIIYVEDGTPRIAYQREN</sequence>
<gene>
    <name evidence="2" type="ORF">BHLFYP23_00139</name>
</gene>
<dbReference type="AlphaFoldDB" id="A0A6N2U053"/>
<evidence type="ECO:0000259" key="1">
    <source>
        <dbReference type="PROSITE" id="PS51186"/>
    </source>
</evidence>
<dbReference type="SUPFAM" id="SSF55729">
    <property type="entry name" value="Acyl-CoA N-acyltransferases (Nat)"/>
    <property type="match status" value="1"/>
</dbReference>
<accession>A0A6N2U053</accession>
<reference evidence="2" key="1">
    <citation type="submission" date="2019-11" db="EMBL/GenBank/DDBJ databases">
        <authorList>
            <person name="Feng L."/>
        </authorList>
    </citation>
    <scope>NUCLEOTIDE SEQUENCE</scope>
    <source>
        <strain evidence="2">BhanseniiLFYP23</strain>
    </source>
</reference>
<dbReference type="Gene3D" id="3.40.630.30">
    <property type="match status" value="1"/>
</dbReference>
<dbReference type="InterPro" id="IPR016181">
    <property type="entry name" value="Acyl_CoA_acyltransferase"/>
</dbReference>
<dbReference type="InterPro" id="IPR000182">
    <property type="entry name" value="GNAT_dom"/>
</dbReference>
<evidence type="ECO:0000313" key="2">
    <source>
        <dbReference type="EMBL" id="VYT09781.1"/>
    </source>
</evidence>
<dbReference type="PROSITE" id="PS51186">
    <property type="entry name" value="GNAT"/>
    <property type="match status" value="1"/>
</dbReference>
<dbReference type="GO" id="GO:0016747">
    <property type="term" value="F:acyltransferase activity, transferring groups other than amino-acyl groups"/>
    <property type="evidence" value="ECO:0007669"/>
    <property type="project" value="InterPro"/>
</dbReference>
<name>A0A6N2U053_BLAHA</name>
<organism evidence="2">
    <name type="scientific">Blautia hansenii</name>
    <name type="common">Ruminococcus hansenii</name>
    <dbReference type="NCBI Taxonomy" id="1322"/>
    <lineage>
        <taxon>Bacteria</taxon>
        <taxon>Bacillati</taxon>
        <taxon>Bacillota</taxon>
        <taxon>Clostridia</taxon>
        <taxon>Lachnospirales</taxon>
        <taxon>Lachnospiraceae</taxon>
        <taxon>Blautia</taxon>
    </lineage>
</organism>
<proteinExistence type="predicted"/>
<feature type="domain" description="N-acetyltransferase" evidence="1">
    <location>
        <begin position="1"/>
        <end position="161"/>
    </location>
</feature>
<dbReference type="EMBL" id="CACRSY010000012">
    <property type="protein sequence ID" value="VYT09781.1"/>
    <property type="molecule type" value="Genomic_DNA"/>
</dbReference>